<dbReference type="InterPro" id="IPR051934">
    <property type="entry name" value="Phage_Tail_Fiber_Structural"/>
</dbReference>
<keyword evidence="2" id="KW-0945">Host-virus interaction</keyword>
<proteinExistence type="predicted"/>
<dbReference type="PANTHER" id="PTHR35191">
    <property type="entry name" value="PROPHAGE SIDE TAIL FIBER PROTEIN HOMOLOG STFQ-RELATED"/>
    <property type="match status" value="1"/>
</dbReference>
<name>A0ABY8G2Q7_9GAMM</name>
<dbReference type="InterPro" id="IPR022225">
    <property type="entry name" value="Phage_tail_fibre_N"/>
</dbReference>
<accession>A0ABY8G2Q7</accession>
<evidence type="ECO:0000256" key="2">
    <source>
        <dbReference type="ARBA" id="ARBA00022581"/>
    </source>
</evidence>
<dbReference type="RefSeq" id="WP_125261106.1">
    <property type="nucleotide sequence ID" value="NZ_CP114280.1"/>
</dbReference>
<evidence type="ECO:0000259" key="3">
    <source>
        <dbReference type="Pfam" id="PF07484"/>
    </source>
</evidence>
<dbReference type="InterPro" id="IPR005068">
    <property type="entry name" value="Phage_lambda_Stf-r2"/>
</dbReference>
<keyword evidence="6" id="KW-1185">Reference proteome</keyword>
<evidence type="ECO:0000313" key="5">
    <source>
        <dbReference type="EMBL" id="WFN54217.1"/>
    </source>
</evidence>
<sequence>MSIKYTALLTQVGVNKLASAIAQGRQLAITQMGVGDGGGALPVPSLTQAALVNEKRRAPLNALSIDPTNPGQIIAEQVIPENAGGFWLREIGLYDVDGDLIAVANCPETYKPQLQEGSGRVQTVRVTLAVSQTSAVSLSIDATVVFATRSYVDNALANHEKSRKHPNATLTAAGLAQLSNAIDSDSETLAATPKAVKAANDNANGRVPSLRQINGKALSADVILNAADVGAISINEMAGIPLPWPQASAPAGWLKCNGQAFDKALYPKLAQIYPSGSLPDLRGEFIRGWDDGRGVDAGRALMSAQAGTYMSVDNNPNDLGVSGCISSAPIGNICGDMPQPSDKISITTAQYAYLEGSVKVTSTVQNTVVTRPRNVAFNYIVRAA</sequence>
<dbReference type="InterPro" id="IPR011083">
    <property type="entry name" value="Phage_tail_collar_dom"/>
</dbReference>
<reference evidence="5 6" key="1">
    <citation type="submission" date="2022-12" db="EMBL/GenBank/DDBJ databases">
        <title>Complete genome sequencing of Dickeya lacustris type strain LMG30899.</title>
        <authorList>
            <person name="Dobhal S."/>
            <person name="Arizala D."/>
            <person name="Arif M."/>
        </authorList>
    </citation>
    <scope>NUCLEOTIDE SEQUENCE [LARGE SCALE GENOMIC DNA]</scope>
    <source>
        <strain evidence="5 6">LMG30899</strain>
    </source>
</reference>
<dbReference type="Pfam" id="PF07484">
    <property type="entry name" value="Collar"/>
    <property type="match status" value="1"/>
</dbReference>
<dbReference type="PANTHER" id="PTHR35191:SF1">
    <property type="entry name" value="PROPHAGE SIDE TAIL FIBER PROTEIN HOMOLOG STFQ-RELATED"/>
    <property type="match status" value="1"/>
</dbReference>
<organism evidence="5 6">
    <name type="scientific">Dickeya lacustris</name>
    <dbReference type="NCBI Taxonomy" id="2259638"/>
    <lineage>
        <taxon>Bacteria</taxon>
        <taxon>Pseudomonadati</taxon>
        <taxon>Pseudomonadota</taxon>
        <taxon>Gammaproteobacteria</taxon>
        <taxon>Enterobacterales</taxon>
        <taxon>Pectobacteriaceae</taxon>
        <taxon>Dickeya</taxon>
    </lineage>
</organism>
<evidence type="ECO:0000259" key="4">
    <source>
        <dbReference type="Pfam" id="PF12571"/>
    </source>
</evidence>
<comment type="subcellular location">
    <subcellularLocation>
        <location evidence="1">Virion</location>
    </subcellularLocation>
</comment>
<dbReference type="InterPro" id="IPR037053">
    <property type="entry name" value="Phage_tail_collar_dom_sf"/>
</dbReference>
<dbReference type="Pfam" id="PF03406">
    <property type="entry name" value="Phage_fiber_2"/>
    <property type="match status" value="1"/>
</dbReference>
<dbReference type="Proteomes" id="UP001219630">
    <property type="component" value="Chromosome"/>
</dbReference>
<dbReference type="Pfam" id="PF12571">
    <property type="entry name" value="Phage_tail_fib"/>
    <property type="match status" value="1"/>
</dbReference>
<dbReference type="EMBL" id="CP114280">
    <property type="protein sequence ID" value="WFN54217.1"/>
    <property type="molecule type" value="Genomic_DNA"/>
</dbReference>
<gene>
    <name evidence="5" type="ORF">O1Q98_10930</name>
</gene>
<dbReference type="Gene3D" id="3.90.1340.10">
    <property type="entry name" value="Phage tail collar domain"/>
    <property type="match status" value="1"/>
</dbReference>
<dbReference type="SUPFAM" id="SSF88874">
    <property type="entry name" value="Receptor-binding domain of short tail fibre protein gp12"/>
    <property type="match status" value="1"/>
</dbReference>
<evidence type="ECO:0000256" key="1">
    <source>
        <dbReference type="ARBA" id="ARBA00004328"/>
    </source>
</evidence>
<evidence type="ECO:0000313" key="6">
    <source>
        <dbReference type="Proteomes" id="UP001219630"/>
    </source>
</evidence>
<protein>
    <submittedName>
        <fullName evidence="5">Phage tail protein</fullName>
    </submittedName>
</protein>
<feature type="domain" description="Phage tail collar" evidence="3">
    <location>
        <begin position="239"/>
        <end position="286"/>
    </location>
</feature>
<feature type="domain" description="Phage tail fibre protein N-terminal" evidence="4">
    <location>
        <begin position="1"/>
        <end position="149"/>
    </location>
</feature>